<name>A0A9X4S5R6_9LACT</name>
<comment type="caution">
    <text evidence="2">The sequence shown here is derived from an EMBL/GenBank/DDBJ whole genome shotgun (WGS) entry which is preliminary data.</text>
</comment>
<gene>
    <name evidence="2" type="ORF">OGZ51_10435</name>
</gene>
<keyword evidence="1" id="KW-0732">Signal</keyword>
<organism evidence="2 3">
    <name type="scientific">Lactococcus lactis</name>
    <dbReference type="NCBI Taxonomy" id="1358"/>
    <lineage>
        <taxon>Bacteria</taxon>
        <taxon>Bacillati</taxon>
        <taxon>Bacillota</taxon>
        <taxon>Bacilli</taxon>
        <taxon>Lactobacillales</taxon>
        <taxon>Streptococcaceae</taxon>
        <taxon>Lactococcus</taxon>
    </lineage>
</organism>
<dbReference type="PROSITE" id="PS51257">
    <property type="entry name" value="PROKAR_LIPOPROTEIN"/>
    <property type="match status" value="1"/>
</dbReference>
<dbReference type="Proteomes" id="UP001152614">
    <property type="component" value="Unassembled WGS sequence"/>
</dbReference>
<feature type="signal peptide" evidence="1">
    <location>
        <begin position="1"/>
        <end position="21"/>
    </location>
</feature>
<dbReference type="EMBL" id="JAOWLY010000010">
    <property type="protein sequence ID" value="MDG4984562.1"/>
    <property type="molecule type" value="Genomic_DNA"/>
</dbReference>
<evidence type="ECO:0000313" key="2">
    <source>
        <dbReference type="EMBL" id="MDG4984562.1"/>
    </source>
</evidence>
<reference evidence="2" key="2">
    <citation type="journal article" date="2023" name="Food Microbiol.">
        <title>Evaluation of the fermentation potential of lactic acid bacteria isolated from herbs, fruits and vegetables as starter cultures in nut-based milk alternatives.</title>
        <authorList>
            <person name="Huang W."/>
            <person name="Dong A."/>
            <person name="Pham H.T."/>
            <person name="Zhou C."/>
            <person name="Huo Z."/>
            <person name="Watjen A.P."/>
            <person name="Prakash S."/>
            <person name="Bang-Berthelsen C.H."/>
            <person name="Turner M.S."/>
        </authorList>
    </citation>
    <scope>NUCLEOTIDE SEQUENCE</scope>
    <source>
        <strain evidence="2">3</strain>
    </source>
</reference>
<dbReference type="AlphaFoldDB" id="A0A9X4S5R6"/>
<feature type="chain" id="PRO_5040804914" description="Lipoprotein" evidence="1">
    <location>
        <begin position="22"/>
        <end position="113"/>
    </location>
</feature>
<evidence type="ECO:0000256" key="1">
    <source>
        <dbReference type="SAM" id="SignalP"/>
    </source>
</evidence>
<proteinExistence type="predicted"/>
<evidence type="ECO:0000313" key="3">
    <source>
        <dbReference type="Proteomes" id="UP001152614"/>
    </source>
</evidence>
<reference evidence="2" key="1">
    <citation type="submission" date="2022-10" db="EMBL/GenBank/DDBJ databases">
        <authorList>
            <person name="Turner M.S."/>
            <person name="Huang W."/>
        </authorList>
    </citation>
    <scope>NUCLEOTIDE SEQUENCE</scope>
    <source>
        <strain evidence="2">3</strain>
    </source>
</reference>
<dbReference type="RefSeq" id="WP_278229179.1">
    <property type="nucleotide sequence ID" value="NZ_JAOWLY010000010.1"/>
</dbReference>
<protein>
    <recommendedName>
        <fullName evidence="4">Lipoprotein</fullName>
    </recommendedName>
</protein>
<sequence>MKKVILSGLILVVLFSLGACGKGKSSELNGTYKASDDVAPYELTFKGDKIIVDGGAQSENSDGATGTYEIKGNKLIIKDEQTSYGGKTNKKQTVEFTKTNNSIIIFGKTFIKQ</sequence>
<accession>A0A9X4S5R6</accession>
<evidence type="ECO:0008006" key="4">
    <source>
        <dbReference type="Google" id="ProtNLM"/>
    </source>
</evidence>